<gene>
    <name evidence="2" type="ORF">RS130_01000</name>
</gene>
<dbReference type="PANTHER" id="PTHR34821:SF2">
    <property type="entry name" value="INNER MEMBRANE PROTEIN YDCZ"/>
    <property type="match status" value="1"/>
</dbReference>
<feature type="transmembrane region" description="Helical" evidence="1">
    <location>
        <begin position="67"/>
        <end position="90"/>
    </location>
</feature>
<feature type="transmembrane region" description="Helical" evidence="1">
    <location>
        <begin position="34"/>
        <end position="55"/>
    </location>
</feature>
<keyword evidence="1" id="KW-0472">Membrane</keyword>
<dbReference type="Pfam" id="PF04657">
    <property type="entry name" value="DMT_YdcZ"/>
    <property type="match status" value="1"/>
</dbReference>
<dbReference type="EMBL" id="JAWDIO010000002">
    <property type="protein sequence ID" value="MDU0352678.1"/>
    <property type="molecule type" value="Genomic_DNA"/>
</dbReference>
<evidence type="ECO:0000256" key="1">
    <source>
        <dbReference type="SAM" id="Phobius"/>
    </source>
</evidence>
<name>A0ABU3SRN7_9ALTE</name>
<evidence type="ECO:0000313" key="3">
    <source>
        <dbReference type="Proteomes" id="UP001247805"/>
    </source>
</evidence>
<dbReference type="InterPro" id="IPR006750">
    <property type="entry name" value="YdcZ"/>
</dbReference>
<evidence type="ECO:0000313" key="2">
    <source>
        <dbReference type="EMBL" id="MDU0352678.1"/>
    </source>
</evidence>
<keyword evidence="3" id="KW-1185">Reference proteome</keyword>
<dbReference type="Proteomes" id="UP001247805">
    <property type="component" value="Unassembled WGS sequence"/>
</dbReference>
<feature type="transmembrane region" description="Helical" evidence="1">
    <location>
        <begin position="96"/>
        <end position="116"/>
    </location>
</feature>
<organism evidence="2 3">
    <name type="scientific">Paraglaciecola aquimarina</name>
    <dbReference type="NCBI Taxonomy" id="1235557"/>
    <lineage>
        <taxon>Bacteria</taxon>
        <taxon>Pseudomonadati</taxon>
        <taxon>Pseudomonadota</taxon>
        <taxon>Gammaproteobacteria</taxon>
        <taxon>Alteromonadales</taxon>
        <taxon>Alteromonadaceae</taxon>
        <taxon>Paraglaciecola</taxon>
    </lineage>
</organism>
<protein>
    <submittedName>
        <fullName evidence="2">DMT family transporter</fullName>
    </submittedName>
</protein>
<comment type="caution">
    <text evidence="2">The sequence shown here is derived from an EMBL/GenBank/DDBJ whole genome shotgun (WGS) entry which is preliminary data.</text>
</comment>
<accession>A0ABU3SRN7</accession>
<proteinExistence type="predicted"/>
<reference evidence="2 3" key="1">
    <citation type="submission" date="2023-10" db="EMBL/GenBank/DDBJ databases">
        <title>Glaciecola aquimarina strain GGW-M5 nov., isolated from a coastal seawater.</title>
        <authorList>
            <person name="Bayburt H."/>
            <person name="Kim J.M."/>
            <person name="Choi B.J."/>
            <person name="Jeon C.O."/>
        </authorList>
    </citation>
    <scope>NUCLEOTIDE SEQUENCE [LARGE SCALE GENOMIC DNA]</scope>
    <source>
        <strain evidence="2 3">KCTC 32108</strain>
    </source>
</reference>
<dbReference type="PANTHER" id="PTHR34821">
    <property type="entry name" value="INNER MEMBRANE PROTEIN YDCZ"/>
    <property type="match status" value="1"/>
</dbReference>
<keyword evidence="1" id="KW-0812">Transmembrane</keyword>
<dbReference type="RefSeq" id="WP_316024390.1">
    <property type="nucleotide sequence ID" value="NZ_JAWDIO010000002.1"/>
</dbReference>
<sequence length="164" mass="17718">MLVFALLAVLAGAAIALQASMNAQLGMLLKSSMLATSIAFMVSFGFAVLVTIATTHRYPQLSDLGNVPFYLWFSGGALAAFGVGMFYFLIPKMGVGAVMSFALTGQLCVAIFASHFGWFELPIKQLDWFKCIGLLMLVSGVFLINWHSAETTPVIVDEVSHELE</sequence>
<keyword evidence="1" id="KW-1133">Transmembrane helix</keyword>